<keyword evidence="2" id="KW-1185">Reference proteome</keyword>
<dbReference type="Proteomes" id="UP000199643">
    <property type="component" value="Unassembled WGS sequence"/>
</dbReference>
<dbReference type="OrthoDB" id="1633927at2"/>
<dbReference type="RefSeq" id="WP_090500595.1">
    <property type="nucleotide sequence ID" value="NZ_FNCH01000009.1"/>
</dbReference>
<evidence type="ECO:0000313" key="2">
    <source>
        <dbReference type="Proteomes" id="UP000199643"/>
    </source>
</evidence>
<dbReference type="STRING" id="405671.SAMN05421827_109148"/>
<dbReference type="GO" id="GO:0016788">
    <property type="term" value="F:hydrolase activity, acting on ester bonds"/>
    <property type="evidence" value="ECO:0007669"/>
    <property type="project" value="UniProtKB-ARBA"/>
</dbReference>
<dbReference type="EMBL" id="FNCH01000009">
    <property type="protein sequence ID" value="SDG68311.1"/>
    <property type="molecule type" value="Genomic_DNA"/>
</dbReference>
<protein>
    <submittedName>
        <fullName evidence="1">Uncharacterized protein</fullName>
    </submittedName>
</protein>
<dbReference type="AlphaFoldDB" id="A0A1G7W8P3"/>
<organism evidence="1 2">
    <name type="scientific">Pedobacter terrae</name>
    <dbReference type="NCBI Taxonomy" id="405671"/>
    <lineage>
        <taxon>Bacteria</taxon>
        <taxon>Pseudomonadati</taxon>
        <taxon>Bacteroidota</taxon>
        <taxon>Sphingobacteriia</taxon>
        <taxon>Sphingobacteriales</taxon>
        <taxon>Sphingobacteriaceae</taxon>
        <taxon>Pedobacter</taxon>
    </lineage>
</organism>
<accession>A0A1G7W8P3</accession>
<reference evidence="2" key="1">
    <citation type="submission" date="2016-10" db="EMBL/GenBank/DDBJ databases">
        <authorList>
            <person name="Varghese N."/>
            <person name="Submissions S."/>
        </authorList>
    </citation>
    <scope>NUCLEOTIDE SEQUENCE [LARGE SCALE GENOMIC DNA]</scope>
    <source>
        <strain evidence="2">DSM 17933</strain>
    </source>
</reference>
<dbReference type="Gene3D" id="3.40.50.1110">
    <property type="entry name" value="SGNH hydrolase"/>
    <property type="match status" value="1"/>
</dbReference>
<name>A0A1G7W8P3_9SPHI</name>
<sequence length="733" mass="82438">MATPVLLARIKNLILTEAEWLLEDFIPHDGETIYVRFYNTDGTSYVNIKVGDGLKPFSQLEYNLELPAKPEAGIKPGDNHGELSKPMFWFAEPGQYANFGNQEITGAAGVIVWNGSQFSSANFNIDLNNYVKSIELLPDFLLNKEAQYSADEKIILNAIKALSIQPVDDEKLHDWIILQVNSNPRTIILRNLTAAANWYLIPEDETVPTEQTGITFYNGETEYSYADALFKYNVGIDWSLLPIDFTFDNNGTNLHVITGIFSDSANLLDKLDVENMPSYLKEKNRKYSRLARKVISATPVFDIMVPNAFINDDWRFHAVATNAPVSPLDASYKFAIEIRNLSTSTAYMIVQYNQPQLIIDELQGLKSFEGRAWSANGMHFIDFNVRIDFKALGANFQYVPNASSELKLVVGNNDKVSGVRSGFYNSQIRYPNSWLNGLRVNYYGTSIWALSYDLPAAILKNGGFPINEAISSGCARSGVPKYPGEKRAWPIILRAMGDTIAEKVYILANWDSIYKALATGDGLPAPPDRAYFEGQHEVEAIKRGITDAEFYIQCSYEHRIVPYLDGTNPMPDSWLFAHGYNERPNPVFETDENYLTQPENPEDKTTFLGAMNFYIGMILKANPYARIAIVGHYENQLNPIVSKAQTAVAEHWGIPILKTWKKTGWSQNRIKGTQHLWTDDPGRAAYAGVDGTDPDKDITVLQYWIPDNIHPATSAQAQNLLLDIQAEWLSSLY</sequence>
<proteinExistence type="predicted"/>
<dbReference type="InterPro" id="IPR036514">
    <property type="entry name" value="SGNH_hydro_sf"/>
</dbReference>
<evidence type="ECO:0000313" key="1">
    <source>
        <dbReference type="EMBL" id="SDG68311.1"/>
    </source>
</evidence>
<gene>
    <name evidence="1" type="ORF">SAMN05421827_109148</name>
</gene>